<dbReference type="Proteomes" id="UP000492820">
    <property type="component" value="Unassembled WGS sequence"/>
</dbReference>
<dbReference type="OrthoDB" id="2020426at2759"/>
<dbReference type="InterPro" id="IPR036533">
    <property type="entry name" value="BAG_dom_sf"/>
</dbReference>
<dbReference type="Gene3D" id="2.20.70.10">
    <property type="match status" value="1"/>
</dbReference>
<reference evidence="5 6" key="1">
    <citation type="journal article" date="2013" name="Nature">
        <title>The genomes of four tapeworm species reveal adaptations to parasitism.</title>
        <authorList>
            <person name="Tsai I.J."/>
            <person name="Zarowiecki M."/>
            <person name="Holroyd N."/>
            <person name="Garciarrubio A."/>
            <person name="Sanchez-Flores A."/>
            <person name="Brooks K.L."/>
            <person name="Tracey A."/>
            <person name="Bobes R.J."/>
            <person name="Fragoso G."/>
            <person name="Sciutto E."/>
            <person name="Aslett M."/>
            <person name="Beasley H."/>
            <person name="Bennett H.M."/>
            <person name="Cai J."/>
            <person name="Camicia F."/>
            <person name="Clark R."/>
            <person name="Cucher M."/>
            <person name="De Silva N."/>
            <person name="Day T.A."/>
            <person name="Deplazes P."/>
            <person name="Estrada K."/>
            <person name="Fernandez C."/>
            <person name="Holland P.W."/>
            <person name="Hou J."/>
            <person name="Hu S."/>
            <person name="Huckvale T."/>
            <person name="Hung S.S."/>
            <person name="Kamenetzky L."/>
            <person name="Keane J.A."/>
            <person name="Kiss F."/>
            <person name="Koziol U."/>
            <person name="Lambert O."/>
            <person name="Liu K."/>
            <person name="Luo X."/>
            <person name="Luo Y."/>
            <person name="Macchiaroli N."/>
            <person name="Nichol S."/>
            <person name="Paps J."/>
            <person name="Parkinson J."/>
            <person name="Pouchkina-Stantcheva N."/>
            <person name="Riddiford N."/>
            <person name="Rosenzvit M."/>
            <person name="Salinas G."/>
            <person name="Wasmuth J.D."/>
            <person name="Zamanian M."/>
            <person name="Zheng Y."/>
            <person name="Cai X."/>
            <person name="Soberon X."/>
            <person name="Olson P.D."/>
            <person name="Laclette J.P."/>
            <person name="Brehm K."/>
            <person name="Berriman M."/>
            <person name="Garciarrubio A."/>
            <person name="Bobes R.J."/>
            <person name="Fragoso G."/>
            <person name="Sanchez-Flores A."/>
            <person name="Estrada K."/>
            <person name="Cevallos M.A."/>
            <person name="Morett E."/>
            <person name="Gonzalez V."/>
            <person name="Portillo T."/>
            <person name="Ochoa-Leyva A."/>
            <person name="Jose M.V."/>
            <person name="Sciutto E."/>
            <person name="Landa A."/>
            <person name="Jimenez L."/>
            <person name="Valdes V."/>
            <person name="Carrero J.C."/>
            <person name="Larralde C."/>
            <person name="Morales-Montor J."/>
            <person name="Limon-Lason J."/>
            <person name="Soberon X."/>
            <person name="Laclette J.P."/>
        </authorList>
    </citation>
    <scope>NUCLEOTIDE SEQUENCE [LARGE SCALE GENOMIC DNA]</scope>
</reference>
<dbReference type="GO" id="GO:0016020">
    <property type="term" value="C:membrane"/>
    <property type="evidence" value="ECO:0007669"/>
    <property type="project" value="TreeGrafter"/>
</dbReference>
<dbReference type="GO" id="GO:0005634">
    <property type="term" value="C:nucleus"/>
    <property type="evidence" value="ECO:0007669"/>
    <property type="project" value="TreeGrafter"/>
</dbReference>
<organism evidence="5">
    <name type="scientific">Echinococcus granulosus</name>
    <name type="common">Hydatid tapeworm</name>
    <dbReference type="NCBI Taxonomy" id="6210"/>
    <lineage>
        <taxon>Eukaryota</taxon>
        <taxon>Metazoa</taxon>
        <taxon>Spiralia</taxon>
        <taxon>Lophotrochozoa</taxon>
        <taxon>Platyhelminthes</taxon>
        <taxon>Cestoda</taxon>
        <taxon>Eucestoda</taxon>
        <taxon>Cyclophyllidea</taxon>
        <taxon>Taeniidae</taxon>
        <taxon>Echinococcus</taxon>
        <taxon>Echinococcus granulosus group</taxon>
    </lineage>
</organism>
<dbReference type="InterPro" id="IPR036020">
    <property type="entry name" value="WW_dom_sf"/>
</dbReference>
<dbReference type="Gene3D" id="1.20.58.120">
    <property type="entry name" value="BAG domain"/>
    <property type="match status" value="1"/>
</dbReference>
<dbReference type="PROSITE" id="PS51035">
    <property type="entry name" value="BAG"/>
    <property type="match status" value="1"/>
</dbReference>
<dbReference type="GO" id="GO:0050821">
    <property type="term" value="P:protein stabilization"/>
    <property type="evidence" value="ECO:0007669"/>
    <property type="project" value="TreeGrafter"/>
</dbReference>
<dbReference type="CDD" id="cd00201">
    <property type="entry name" value="WW"/>
    <property type="match status" value="1"/>
</dbReference>
<dbReference type="SMART" id="SM00264">
    <property type="entry name" value="BAG"/>
    <property type="match status" value="1"/>
</dbReference>
<dbReference type="GO" id="GO:0005829">
    <property type="term" value="C:cytosol"/>
    <property type="evidence" value="ECO:0007669"/>
    <property type="project" value="TreeGrafter"/>
</dbReference>
<evidence type="ECO:0000313" key="5">
    <source>
        <dbReference type="EMBL" id="CDS17299.1"/>
    </source>
</evidence>
<proteinExistence type="predicted"/>
<dbReference type="GO" id="GO:0051087">
    <property type="term" value="F:protein-folding chaperone binding"/>
    <property type="evidence" value="ECO:0007669"/>
    <property type="project" value="InterPro"/>
</dbReference>
<dbReference type="GO" id="GO:0000774">
    <property type="term" value="F:adenyl-nucleotide exchange factor activity"/>
    <property type="evidence" value="ECO:0007669"/>
    <property type="project" value="TreeGrafter"/>
</dbReference>
<dbReference type="Pfam" id="PF02179">
    <property type="entry name" value="BAG"/>
    <property type="match status" value="1"/>
</dbReference>
<evidence type="ECO:0000256" key="2">
    <source>
        <dbReference type="SAM" id="MobiDB-lite"/>
    </source>
</evidence>
<dbReference type="InterPro" id="IPR039773">
    <property type="entry name" value="BAG_chaperone_regulator"/>
</dbReference>
<dbReference type="SUPFAM" id="SSF51045">
    <property type="entry name" value="WW domain"/>
    <property type="match status" value="1"/>
</dbReference>
<name>A0A068WB74_ECHGR</name>
<evidence type="ECO:0000256" key="1">
    <source>
        <dbReference type="ARBA" id="ARBA00023186"/>
    </source>
</evidence>
<gene>
    <name evidence="7" type="primary">EGR_00875</name>
    <name evidence="5" type="ORF">EgrG_001004200</name>
</gene>
<dbReference type="PANTHER" id="PTHR12329:SF5">
    <property type="entry name" value="STARVIN, ISOFORM E"/>
    <property type="match status" value="1"/>
</dbReference>
<evidence type="ECO:0000259" key="3">
    <source>
        <dbReference type="PROSITE" id="PS50020"/>
    </source>
</evidence>
<feature type="domain" description="BAG" evidence="4">
    <location>
        <begin position="125"/>
        <end position="202"/>
    </location>
</feature>
<dbReference type="InterPro" id="IPR003103">
    <property type="entry name" value="BAG_domain"/>
</dbReference>
<evidence type="ECO:0000259" key="4">
    <source>
        <dbReference type="PROSITE" id="PS51035"/>
    </source>
</evidence>
<dbReference type="WBParaSite" id="EgrG_001004200">
    <property type="protein sequence ID" value="EgrG_001004200"/>
    <property type="gene ID" value="EgrG_001004200"/>
</dbReference>
<dbReference type="InterPro" id="IPR001202">
    <property type="entry name" value="WW_dom"/>
</dbReference>
<evidence type="ECO:0000313" key="7">
    <source>
        <dbReference type="WBParaSite" id="EgrG_001004200"/>
    </source>
</evidence>
<feature type="region of interest" description="Disordered" evidence="2">
    <location>
        <begin position="208"/>
        <end position="232"/>
    </location>
</feature>
<feature type="domain" description="WW" evidence="3">
    <location>
        <begin position="7"/>
        <end position="41"/>
    </location>
</feature>
<dbReference type="PROSITE" id="PS50020">
    <property type="entry name" value="WW_DOMAIN_2"/>
    <property type="match status" value="1"/>
</dbReference>
<reference evidence="7" key="3">
    <citation type="submission" date="2020-10" db="UniProtKB">
        <authorList>
            <consortium name="WormBaseParasite"/>
        </authorList>
    </citation>
    <scope>IDENTIFICATION</scope>
</reference>
<dbReference type="SMART" id="SM00456">
    <property type="entry name" value="WW"/>
    <property type="match status" value="1"/>
</dbReference>
<accession>A0A068WB74</accession>
<keyword evidence="1" id="KW-0143">Chaperone</keyword>
<reference evidence="5" key="2">
    <citation type="submission" date="2014-06" db="EMBL/GenBank/DDBJ databases">
        <authorList>
            <person name="Aslett M."/>
        </authorList>
    </citation>
    <scope>NUCLEOTIDE SEQUENCE</scope>
</reference>
<evidence type="ECO:0000313" key="6">
    <source>
        <dbReference type="Proteomes" id="UP000492820"/>
    </source>
</evidence>
<dbReference type="EMBL" id="LK028577">
    <property type="protein sequence ID" value="CDS17299.1"/>
    <property type="molecule type" value="Genomic_DNA"/>
</dbReference>
<dbReference type="PROSITE" id="PS01159">
    <property type="entry name" value="WW_DOMAIN_1"/>
    <property type="match status" value="1"/>
</dbReference>
<dbReference type="Pfam" id="PF00397">
    <property type="entry name" value="WW"/>
    <property type="match status" value="1"/>
</dbReference>
<dbReference type="PANTHER" id="PTHR12329">
    <property type="entry name" value="BCL2-ASSOCIATED ATHANOGENE"/>
    <property type="match status" value="1"/>
</dbReference>
<dbReference type="SUPFAM" id="SSF63491">
    <property type="entry name" value="BAG domain"/>
    <property type="match status" value="1"/>
</dbReference>
<dbReference type="AlphaFoldDB" id="A0A068WB74"/>
<feature type="region of interest" description="Disordered" evidence="2">
    <location>
        <begin position="79"/>
        <end position="106"/>
    </location>
</feature>
<sequence>MSVPHVDPIPDGWEMRLDEMTKTYYFIDHKNQRTQWQHPINKLIYRPAHSQPQVALNGNQATPIAINRQPILSTKNMCSRFQPSPAPNETSPTISTPLVVQGPTSSEEQTQLSNIQEKLEEKDSGITLITKVLEKARPVIEEVDAFKGTVGDKNYLRLMETLEVLILELDGIGVDGQDSVRAARRAAVREIQQAIEILEFRSSVNTVEDTSTNAVAGEAPPPSSSPPKESDA</sequence>
<protein>
    <submittedName>
        <fullName evidence="5 7">BCL2 associated athanogene 3</fullName>
    </submittedName>
</protein>